<protein>
    <submittedName>
        <fullName evidence="1">Uncharacterized protein</fullName>
    </submittedName>
</protein>
<gene>
    <name evidence="1" type="ORF">AFUS01_LOCUS23568</name>
</gene>
<keyword evidence="2" id="KW-1185">Reference proteome</keyword>
<dbReference type="AlphaFoldDB" id="A0A8J2L0D4"/>
<evidence type="ECO:0000313" key="2">
    <source>
        <dbReference type="Proteomes" id="UP000708208"/>
    </source>
</evidence>
<dbReference type="EMBL" id="CAJVCH010285678">
    <property type="protein sequence ID" value="CAG7784909.1"/>
    <property type="molecule type" value="Genomic_DNA"/>
</dbReference>
<organism evidence="1 2">
    <name type="scientific">Allacma fusca</name>
    <dbReference type="NCBI Taxonomy" id="39272"/>
    <lineage>
        <taxon>Eukaryota</taxon>
        <taxon>Metazoa</taxon>
        <taxon>Ecdysozoa</taxon>
        <taxon>Arthropoda</taxon>
        <taxon>Hexapoda</taxon>
        <taxon>Collembola</taxon>
        <taxon>Symphypleona</taxon>
        <taxon>Sminthuridae</taxon>
        <taxon>Allacma</taxon>
    </lineage>
</organism>
<accession>A0A8J2L0D4</accession>
<comment type="caution">
    <text evidence="1">The sequence shown here is derived from an EMBL/GenBank/DDBJ whole genome shotgun (WGS) entry which is preliminary data.</text>
</comment>
<proteinExistence type="predicted"/>
<dbReference type="Proteomes" id="UP000708208">
    <property type="component" value="Unassembled WGS sequence"/>
</dbReference>
<name>A0A8J2L0D4_9HEXA</name>
<dbReference type="OrthoDB" id="6364239at2759"/>
<sequence length="235" mass="26868">MLPVRALLQVAPNIPTNARGFSGLFLFYGIIINTCFNSNLMSFLTLPELEHVPETPDELWKMQEYNIKYLHIPGTVPDVFFSPTKNPMHLGIKKRMEYLPLSSNIQSMMDTALVPKTAQLHYDLVGHISVAENLTFHPGFVPVKMSRKPIFDLLLGFVLRKYSKLTATVSYNVGKLQNTGNFEKWFEETLDIFRGRGIKWLKKIKAEERREELGYRIVELAGNAMTATTKPFTLD</sequence>
<reference evidence="1" key="1">
    <citation type="submission" date="2021-06" db="EMBL/GenBank/DDBJ databases">
        <authorList>
            <person name="Hodson N. C."/>
            <person name="Mongue J. A."/>
            <person name="Jaron S. K."/>
        </authorList>
    </citation>
    <scope>NUCLEOTIDE SEQUENCE</scope>
</reference>
<evidence type="ECO:0000313" key="1">
    <source>
        <dbReference type="EMBL" id="CAG7784909.1"/>
    </source>
</evidence>